<sequence>MTEQEKQILKDLFETEPQIKRAYQYAVNNKDAEMLKHIEKSIKRMSRYRVA</sequence>
<protein>
    <submittedName>
        <fullName evidence="1">Uncharacterized protein</fullName>
    </submittedName>
</protein>
<dbReference type="AlphaFoldDB" id="A0A378NS91"/>
<gene>
    <name evidence="1" type="ORF">NCTC10571_01410</name>
</gene>
<proteinExistence type="predicted"/>
<evidence type="ECO:0000313" key="1">
    <source>
        <dbReference type="EMBL" id="STY71254.1"/>
    </source>
</evidence>
<reference evidence="1 2" key="1">
    <citation type="submission" date="2018-06" db="EMBL/GenBank/DDBJ databases">
        <authorList>
            <consortium name="Pathogen Informatics"/>
            <person name="Doyle S."/>
        </authorList>
    </citation>
    <scope>NUCLEOTIDE SEQUENCE [LARGE SCALE GENOMIC DNA]</scope>
    <source>
        <strain evidence="1 2">NCTC10571</strain>
    </source>
</reference>
<accession>A0A378NS91</accession>
<organism evidence="1 2">
    <name type="scientific">Megamonas hypermegale</name>
    <dbReference type="NCBI Taxonomy" id="158847"/>
    <lineage>
        <taxon>Bacteria</taxon>
        <taxon>Bacillati</taxon>
        <taxon>Bacillota</taxon>
        <taxon>Negativicutes</taxon>
        <taxon>Selenomonadales</taxon>
        <taxon>Selenomonadaceae</taxon>
        <taxon>Megamonas</taxon>
    </lineage>
</organism>
<evidence type="ECO:0000313" key="2">
    <source>
        <dbReference type="Proteomes" id="UP000255234"/>
    </source>
</evidence>
<dbReference type="EMBL" id="UGPP01000001">
    <property type="protein sequence ID" value="STY71254.1"/>
    <property type="molecule type" value="Genomic_DNA"/>
</dbReference>
<name>A0A378NS91_9FIRM</name>
<dbReference type="Proteomes" id="UP000255234">
    <property type="component" value="Unassembled WGS sequence"/>
</dbReference>